<keyword evidence="3" id="KW-1185">Reference proteome</keyword>
<sequence length="329" mass="37210">MCKSRCGPVRAYPLSYPYLADPDSSITYLSAVTDPVPTRELFIGQAVTSYLSHMRSRKELDIRDMSEKASIQKQILPPLPIGREPHISSLGLYLPLRSRGFLNQSYSITESKERKSLFLSFAHFTSLERQDREEALSLNSESEAKSLLLLVPALQSNSIACHWSCRIKGMALCKGRKRRYRIRISANPIFSGLSKRSYSIRIWLDCWKSLTLFFSCSLHHLWKAFNKDHFGKIRSPFPAQTFELAAFRHLVEFVNSRGEQWNQGTLWPERTRVGKATGKGEELRLALAEMELAPGTKCLQGKDIGYSETASPPASIASIKAALFESPFK</sequence>
<dbReference type="EMBL" id="JAYMYR010000106">
    <property type="protein sequence ID" value="KAK7325722.1"/>
    <property type="molecule type" value="Genomic_DNA"/>
</dbReference>
<protein>
    <submittedName>
        <fullName evidence="1">Uncharacterized protein</fullName>
    </submittedName>
</protein>
<reference evidence="1 3" key="1">
    <citation type="submission" date="2024-01" db="EMBL/GenBank/DDBJ databases">
        <title>The genomes of 5 underutilized Papilionoideae crops provide insights into root nodulation and disease resistanc.</title>
        <authorList>
            <person name="Jiang F."/>
        </authorList>
    </citation>
    <scope>NUCLEOTIDE SEQUENCE [LARGE SCALE GENOMIC DNA]</scope>
    <source>
        <strain evidence="1">JINMINGXINNONG_FW02</strain>
        <tissue evidence="1">Leaves</tissue>
    </source>
</reference>
<evidence type="ECO:0000313" key="3">
    <source>
        <dbReference type="Proteomes" id="UP001374584"/>
    </source>
</evidence>
<evidence type="ECO:0000313" key="1">
    <source>
        <dbReference type="EMBL" id="KAK7325722.1"/>
    </source>
</evidence>
<gene>
    <name evidence="2" type="ORF">VNO80_33849</name>
    <name evidence="1" type="ORF">VNO80_33991</name>
</gene>
<dbReference type="Proteomes" id="UP001374584">
    <property type="component" value="Unassembled WGS sequence"/>
</dbReference>
<organism evidence="1 3">
    <name type="scientific">Phaseolus coccineus</name>
    <name type="common">Scarlet runner bean</name>
    <name type="synonym">Phaseolus multiflorus</name>
    <dbReference type="NCBI Taxonomy" id="3886"/>
    <lineage>
        <taxon>Eukaryota</taxon>
        <taxon>Viridiplantae</taxon>
        <taxon>Streptophyta</taxon>
        <taxon>Embryophyta</taxon>
        <taxon>Tracheophyta</taxon>
        <taxon>Spermatophyta</taxon>
        <taxon>Magnoliopsida</taxon>
        <taxon>eudicotyledons</taxon>
        <taxon>Gunneridae</taxon>
        <taxon>Pentapetalae</taxon>
        <taxon>rosids</taxon>
        <taxon>fabids</taxon>
        <taxon>Fabales</taxon>
        <taxon>Fabaceae</taxon>
        <taxon>Papilionoideae</taxon>
        <taxon>50 kb inversion clade</taxon>
        <taxon>NPAAA clade</taxon>
        <taxon>indigoferoid/millettioid clade</taxon>
        <taxon>Phaseoleae</taxon>
        <taxon>Phaseolus</taxon>
    </lineage>
</organism>
<dbReference type="EMBL" id="JAYMYR010000104">
    <property type="protein sequence ID" value="KAK7325804.1"/>
    <property type="molecule type" value="Genomic_DNA"/>
</dbReference>
<accession>A0AAN9KXZ1</accession>
<comment type="caution">
    <text evidence="1">The sequence shown here is derived from an EMBL/GenBank/DDBJ whole genome shotgun (WGS) entry which is preliminary data.</text>
</comment>
<proteinExistence type="predicted"/>
<evidence type="ECO:0000313" key="2">
    <source>
        <dbReference type="EMBL" id="KAK7325804.1"/>
    </source>
</evidence>
<dbReference type="AlphaFoldDB" id="A0AAN9KXZ1"/>
<name>A0AAN9KXZ1_PHACN</name>